<keyword evidence="3" id="KW-1185">Reference proteome</keyword>
<accession>A0A9X4ARQ3</accession>
<comment type="caution">
    <text evidence="2">The sequence shown here is derived from an EMBL/GenBank/DDBJ whole genome shotgun (WGS) entry which is preliminary data.</text>
</comment>
<gene>
    <name evidence="2" type="ORF">KEG57_07415</name>
</gene>
<reference evidence="2 3" key="1">
    <citation type="submission" date="2021-04" db="EMBL/GenBank/DDBJ databases">
        <title>Genome analysis of Polyangium sp.</title>
        <authorList>
            <person name="Li Y."/>
            <person name="Wang J."/>
        </authorList>
    </citation>
    <scope>NUCLEOTIDE SEQUENCE [LARGE SCALE GENOMIC DNA]</scope>
    <source>
        <strain evidence="2 3">SDU14</strain>
    </source>
</reference>
<proteinExistence type="predicted"/>
<evidence type="ECO:0000256" key="1">
    <source>
        <dbReference type="SAM" id="MobiDB-lite"/>
    </source>
</evidence>
<feature type="region of interest" description="Disordered" evidence="1">
    <location>
        <begin position="33"/>
        <end position="71"/>
    </location>
</feature>
<dbReference type="EMBL" id="JAGTJJ010000002">
    <property type="protein sequence ID" value="MDC3980315.1"/>
    <property type="molecule type" value="Genomic_DNA"/>
</dbReference>
<dbReference type="Proteomes" id="UP001151081">
    <property type="component" value="Unassembled WGS sequence"/>
</dbReference>
<evidence type="ECO:0000313" key="3">
    <source>
        <dbReference type="Proteomes" id="UP001151081"/>
    </source>
</evidence>
<dbReference type="RefSeq" id="WP_272417350.1">
    <property type="nucleotide sequence ID" value="NZ_JAGTJJ010000002.1"/>
</dbReference>
<protein>
    <submittedName>
        <fullName evidence="2">Uncharacterized protein</fullName>
    </submittedName>
</protein>
<dbReference type="AlphaFoldDB" id="A0A9X4ARQ3"/>
<organism evidence="2 3">
    <name type="scientific">Polyangium jinanense</name>
    <dbReference type="NCBI Taxonomy" id="2829994"/>
    <lineage>
        <taxon>Bacteria</taxon>
        <taxon>Pseudomonadati</taxon>
        <taxon>Myxococcota</taxon>
        <taxon>Polyangia</taxon>
        <taxon>Polyangiales</taxon>
        <taxon>Polyangiaceae</taxon>
        <taxon>Polyangium</taxon>
    </lineage>
</organism>
<evidence type="ECO:0000313" key="2">
    <source>
        <dbReference type="EMBL" id="MDC3980315.1"/>
    </source>
</evidence>
<sequence>MRARVMRLDERRRKGRRTLASAAAFTLALGGATGTARGASATEEPSEAEAAPPAPEPPPRPKELPPLEIGSPPFTRHLDFGGGVALVHRIASGDTGVRYPTSVGLGLWARVDITSYLRGSLYAVRAERDFNLPSGALGLVGDPGEVEFYTYSFGLRLMPTWRITPRARAWVSAGAGWGRLELGRFSVTAPGGGVFPVRERAGSFVEIPLGLGASFDVVPRWLAIELETTGAFYPEAAQRGRAFDVDEGQAIDASGRRVTVGAFPRFAGGFVTTLGLSLVL</sequence>
<feature type="compositionally biased region" description="Low complexity" evidence="1">
    <location>
        <begin position="33"/>
        <end position="51"/>
    </location>
</feature>
<name>A0A9X4ARQ3_9BACT</name>